<dbReference type="Pfam" id="PF01694">
    <property type="entry name" value="Rhomboid"/>
    <property type="match status" value="1"/>
</dbReference>
<dbReference type="InterPro" id="IPR022764">
    <property type="entry name" value="Peptidase_S54_rhomboid_dom"/>
</dbReference>
<keyword evidence="9" id="KW-0645">Protease</keyword>
<evidence type="ECO:0000256" key="6">
    <source>
        <dbReference type="ARBA" id="ARBA00023136"/>
    </source>
</evidence>
<evidence type="ECO:0000256" key="1">
    <source>
        <dbReference type="ARBA" id="ARBA00004141"/>
    </source>
</evidence>
<proteinExistence type="inferred from homology"/>
<keyword evidence="4" id="KW-0378">Hydrolase</keyword>
<keyword evidence="10" id="KW-1185">Reference proteome</keyword>
<dbReference type="STRING" id="1391654.AKJ09_10492"/>
<evidence type="ECO:0000313" key="9">
    <source>
        <dbReference type="EMBL" id="AKV03829.1"/>
    </source>
</evidence>
<keyword evidence="3 7" id="KW-0812">Transmembrane</keyword>
<evidence type="ECO:0000256" key="2">
    <source>
        <dbReference type="ARBA" id="ARBA00009045"/>
    </source>
</evidence>
<dbReference type="Proteomes" id="UP000064967">
    <property type="component" value="Chromosome"/>
</dbReference>
<feature type="transmembrane region" description="Helical" evidence="7">
    <location>
        <begin position="200"/>
        <end position="218"/>
    </location>
</feature>
<keyword evidence="6 7" id="KW-0472">Membrane</keyword>
<dbReference type="EMBL" id="CP012333">
    <property type="protein sequence ID" value="AKV03829.1"/>
    <property type="molecule type" value="Genomic_DNA"/>
</dbReference>
<feature type="transmembrane region" description="Helical" evidence="7">
    <location>
        <begin position="141"/>
        <end position="162"/>
    </location>
</feature>
<gene>
    <name evidence="9" type="ORF">AKJ09_10492</name>
</gene>
<dbReference type="GO" id="GO:0004252">
    <property type="term" value="F:serine-type endopeptidase activity"/>
    <property type="evidence" value="ECO:0007669"/>
    <property type="project" value="InterPro"/>
</dbReference>
<sequence length="320" mass="33839">MDGAEAEARDVARAEAVPPSAMSGAPITAALIAANAGIFAAQVYLSGKPTYALSVPAGILRWLGANDSLYTIADSRLETLVTSCFLHGSILHLAFNLFALWQVGPIVERAVGPARFFTLYLAAGIAGSASSAIWGRFFGQTLSVGASGAVCGLIGAAIVLGLRTEGRKSELAWGMARWLGLLLLIGLLKYLRGDIVQVDNAAHVGGALGGVIVANAWRRGATYSARTQRAIVAACVALIVGSGVVVYVRDRTDPLLFLDTERRMKAAIDAMRDGRCDDARTAMQRAIAMDPQSSSIRALDDEIARECQNNSEHQRKPASR</sequence>
<reference evidence="9 10" key="1">
    <citation type="submission" date="2015-08" db="EMBL/GenBank/DDBJ databases">
        <authorList>
            <person name="Babu N.S."/>
            <person name="Beckwith C.J."/>
            <person name="Beseler K.G."/>
            <person name="Brison A."/>
            <person name="Carone J.V."/>
            <person name="Caskin T.P."/>
            <person name="Diamond M."/>
            <person name="Durham M.E."/>
            <person name="Foxe J.M."/>
            <person name="Go M."/>
            <person name="Henderson B.A."/>
            <person name="Jones I.B."/>
            <person name="McGettigan J.A."/>
            <person name="Micheletti S.J."/>
            <person name="Nasrallah M.E."/>
            <person name="Ortiz D."/>
            <person name="Piller C.R."/>
            <person name="Privatt S.R."/>
            <person name="Schneider S.L."/>
            <person name="Sharp S."/>
            <person name="Smith T.C."/>
            <person name="Stanton J.D."/>
            <person name="Ullery H.E."/>
            <person name="Wilson R.J."/>
            <person name="Serrano M.G."/>
            <person name="Buck G."/>
            <person name="Lee V."/>
            <person name="Wang Y."/>
            <person name="Carvalho R."/>
            <person name="Voegtly L."/>
            <person name="Shi R."/>
            <person name="Duckworth R."/>
            <person name="Johnson A."/>
            <person name="Loviza R."/>
            <person name="Walstead R."/>
            <person name="Shah Z."/>
            <person name="Kiflezghi M."/>
            <person name="Wade K."/>
            <person name="Ball S.L."/>
            <person name="Bradley K.W."/>
            <person name="Asai D.J."/>
            <person name="Bowman C.A."/>
            <person name="Russell D.A."/>
            <person name="Pope W.H."/>
            <person name="Jacobs-Sera D."/>
            <person name="Hendrix R.W."/>
            <person name="Hatfull G.F."/>
        </authorList>
    </citation>
    <scope>NUCLEOTIDE SEQUENCE [LARGE SCALE GENOMIC DNA]</scope>
    <source>
        <strain evidence="9 10">DSM 27648</strain>
    </source>
</reference>
<comment type="similarity">
    <text evidence="2">Belongs to the peptidase S54 family.</text>
</comment>
<evidence type="ECO:0000313" key="10">
    <source>
        <dbReference type="Proteomes" id="UP000064967"/>
    </source>
</evidence>
<dbReference type="GO" id="GO:0006508">
    <property type="term" value="P:proteolysis"/>
    <property type="evidence" value="ECO:0007669"/>
    <property type="project" value="UniProtKB-KW"/>
</dbReference>
<dbReference type="SUPFAM" id="SSF144091">
    <property type="entry name" value="Rhomboid-like"/>
    <property type="match status" value="1"/>
</dbReference>
<evidence type="ECO:0000259" key="8">
    <source>
        <dbReference type="Pfam" id="PF01694"/>
    </source>
</evidence>
<feature type="transmembrane region" description="Helical" evidence="7">
    <location>
        <begin position="116"/>
        <end position="135"/>
    </location>
</feature>
<keyword evidence="5 7" id="KW-1133">Transmembrane helix</keyword>
<feature type="transmembrane region" description="Helical" evidence="7">
    <location>
        <begin position="230"/>
        <end position="248"/>
    </location>
</feature>
<evidence type="ECO:0000256" key="5">
    <source>
        <dbReference type="ARBA" id="ARBA00022989"/>
    </source>
</evidence>
<name>A0A0K1QDJ0_9BACT</name>
<accession>A0A0K1QDJ0</accession>
<dbReference type="GO" id="GO:0016020">
    <property type="term" value="C:membrane"/>
    <property type="evidence" value="ECO:0007669"/>
    <property type="project" value="UniProtKB-SubCell"/>
</dbReference>
<evidence type="ECO:0000256" key="3">
    <source>
        <dbReference type="ARBA" id="ARBA00022692"/>
    </source>
</evidence>
<evidence type="ECO:0000256" key="7">
    <source>
        <dbReference type="SAM" id="Phobius"/>
    </source>
</evidence>
<evidence type="ECO:0000256" key="4">
    <source>
        <dbReference type="ARBA" id="ARBA00022801"/>
    </source>
</evidence>
<dbReference type="InterPro" id="IPR035952">
    <property type="entry name" value="Rhomboid-like_sf"/>
</dbReference>
<dbReference type="AlphaFoldDB" id="A0A0K1QDJ0"/>
<comment type="subcellular location">
    <subcellularLocation>
        <location evidence="1">Membrane</location>
        <topology evidence="1">Multi-pass membrane protein</topology>
    </subcellularLocation>
</comment>
<dbReference type="PANTHER" id="PTHR43731:SF14">
    <property type="entry name" value="PRESENILIN-ASSOCIATED RHOMBOID-LIKE PROTEIN, MITOCHONDRIAL"/>
    <property type="match status" value="1"/>
</dbReference>
<feature type="transmembrane region" description="Helical" evidence="7">
    <location>
        <begin position="85"/>
        <end position="104"/>
    </location>
</feature>
<dbReference type="InterPro" id="IPR050925">
    <property type="entry name" value="Rhomboid_protease_S54"/>
</dbReference>
<protein>
    <submittedName>
        <fullName evidence="9">Rhomboid family serine protease</fullName>
    </submittedName>
</protein>
<dbReference type="KEGG" id="llu:AKJ09_10492"/>
<organism evidence="9 10">
    <name type="scientific">Labilithrix luteola</name>
    <dbReference type="NCBI Taxonomy" id="1391654"/>
    <lineage>
        <taxon>Bacteria</taxon>
        <taxon>Pseudomonadati</taxon>
        <taxon>Myxococcota</taxon>
        <taxon>Polyangia</taxon>
        <taxon>Polyangiales</taxon>
        <taxon>Labilitrichaceae</taxon>
        <taxon>Labilithrix</taxon>
    </lineage>
</organism>
<feature type="transmembrane region" description="Helical" evidence="7">
    <location>
        <begin position="171"/>
        <end position="188"/>
    </location>
</feature>
<dbReference type="Gene3D" id="1.20.1540.10">
    <property type="entry name" value="Rhomboid-like"/>
    <property type="match status" value="1"/>
</dbReference>
<dbReference type="PANTHER" id="PTHR43731">
    <property type="entry name" value="RHOMBOID PROTEASE"/>
    <property type="match status" value="1"/>
</dbReference>
<feature type="domain" description="Peptidase S54 rhomboid" evidence="8">
    <location>
        <begin position="77"/>
        <end position="214"/>
    </location>
</feature>